<keyword evidence="2" id="KW-1185">Reference proteome</keyword>
<organism evidence="1 2">
    <name type="scientific">Estrella lausannensis</name>
    <dbReference type="NCBI Taxonomy" id="483423"/>
    <lineage>
        <taxon>Bacteria</taxon>
        <taxon>Pseudomonadati</taxon>
        <taxon>Chlamydiota</taxon>
        <taxon>Chlamydiia</taxon>
        <taxon>Parachlamydiales</taxon>
        <taxon>Candidatus Criblamydiaceae</taxon>
        <taxon>Estrella</taxon>
    </lineage>
</organism>
<dbReference type="EMBL" id="LN867111">
    <property type="protein sequence ID" value="CRX39583.1"/>
    <property type="molecule type" value="Genomic_DNA"/>
</dbReference>
<reference evidence="2" key="1">
    <citation type="submission" date="2015-06" db="EMBL/GenBank/DDBJ databases">
        <authorList>
            <person name="Bertelli C."/>
        </authorList>
    </citation>
    <scope>NUCLEOTIDE SEQUENCE [LARGE SCALE GENOMIC DNA]</scope>
    <source>
        <strain evidence="2">CRIB-30</strain>
        <plasmid evidence="2">1</plasmid>
    </source>
</reference>
<dbReference type="AlphaFoldDB" id="A0A0H5DT95"/>
<proteinExistence type="predicted"/>
<protein>
    <submittedName>
        <fullName evidence="1">Uncharacterized protein</fullName>
    </submittedName>
</protein>
<keyword evidence="1" id="KW-0614">Plasmid</keyword>
<evidence type="ECO:0000313" key="2">
    <source>
        <dbReference type="Proteomes" id="UP000220251"/>
    </source>
</evidence>
<accession>A0A0H5DT95</accession>
<geneLocation type="plasmid" evidence="1 2">
    <name>1</name>
</geneLocation>
<gene>
    <name evidence="1" type="ORF">ELAC_p0006</name>
</gene>
<sequence length="161" mass="17727">MANNAGETPHPPTEITPPKELVPLMQAFHVTSKKAAKSLVLEAAKAISYPAEDYLSKKEYSKEDIEVIVSLIQGIKPKDALETLYAAQVVASHMLGMRKLASSYPEDQKLGLKMLKFSSEAILQLDRKRNGAYQHITVNYNNSGPGNVLSQTIIKEDSKCL</sequence>
<dbReference type="RefSeq" id="WP_143406512.1">
    <property type="nucleotide sequence ID" value="NZ_LN867111.1"/>
</dbReference>
<dbReference type="Proteomes" id="UP000220251">
    <property type="component" value="Plasmid 1"/>
</dbReference>
<evidence type="ECO:0000313" key="1">
    <source>
        <dbReference type="EMBL" id="CRX39583.1"/>
    </source>
</evidence>
<name>A0A0H5DT95_9BACT</name>